<proteinExistence type="predicted"/>
<dbReference type="Proteomes" id="UP001631969">
    <property type="component" value="Unassembled WGS sequence"/>
</dbReference>
<evidence type="ECO:0000313" key="1">
    <source>
        <dbReference type="EMBL" id="MFM9331840.1"/>
    </source>
</evidence>
<dbReference type="EMBL" id="JBJURJ010000022">
    <property type="protein sequence ID" value="MFM9331840.1"/>
    <property type="molecule type" value="Genomic_DNA"/>
</dbReference>
<name>A0ACC7P6B7_9BACL</name>
<protein>
    <submittedName>
        <fullName evidence="1">S-layer homology domain-containing protein</fullName>
    </submittedName>
</protein>
<gene>
    <name evidence="1" type="ORF">ACI1P1_26440</name>
</gene>
<reference evidence="1" key="1">
    <citation type="submission" date="2024-12" db="EMBL/GenBank/DDBJ databases">
        <authorList>
            <person name="Wu N."/>
        </authorList>
    </citation>
    <scope>NUCLEOTIDE SEQUENCE</scope>
    <source>
        <strain evidence="1">P15</strain>
    </source>
</reference>
<comment type="caution">
    <text evidence="1">The sequence shown here is derived from an EMBL/GenBank/DDBJ whole genome shotgun (WGS) entry which is preliminary data.</text>
</comment>
<keyword evidence="2" id="KW-1185">Reference proteome</keyword>
<sequence length="1804" mass="193637">MKWRRERMHERRGWKGTPRLALCFLAFVLICGGIAPFSGGSRSVYAQGSVAQDPYEWSGVPIGGGGYVTGMVAHPAEQDLVYIRTDVGGMYRWNEAEKTWRQLVGFADRSEVNLYGVDSMAIDPSNPDILYAALGKYDYWSPSDIYKSVDRGETWTRTNLKAGGADVPMNANGVNKITERITVDPNDGNVIYYGSRTKGLFRSTAAANSGSWEKVASFPALADSTNSGITFIAFDPATGGNGQPSQTIYAGAFNTGVYVSRNAGATWTLLSGSPVKPKKALIDQDGYLYVTHSSGIARLEGNRWVDLTPPGEAGKIFIGITVDHADKNVIMTARGMGEHNNPIYRSTDRGATWTKLTYTRNISTPWMPDWHWSSETSSIVIDPYNSKRVWFTDWYYPWRTDDITVAPSEWTNYAKGLESTVNVSNLTSPPGGRAILHSGIADNGGFDHVSLTDFPASTYFTGSSAIGLMTTTGIDVQVTDPEYVVRVGTYGWNGDNRESPGNGAYSLDGGVNYTGFATLPYKKAQGGRVAVSATSPDNIIWMPQRSDVYVTLDRGVTWQRGVGAPSGGLSGDNVFGNYYQPLSSDKVNGSIFYLYDKSGRMYVTTNGGISWSPGGALPAQSTAWHNVEAAPGIMGEVWVGLNNQGLYRSSDAGKSFAKVEGVETAFLFSFGKHAPGRLNPAVFVYGKVAGHAKEAIFRSDDMGETWVKASVDEPFPGNDPNAMTGDRQVHGRVYVGTNGSGLLYGARTEPLAAPVYTDTETPSVPNGLRVTAAKKASVDVSWNAATDTGGSGIKGYRISDGNGSILAETYGTSYSVGGLAEKTSYSFKVQAMDYAGNLSGFSAIVTATTQEAKDTTPPSIPQGLHALESTAVKVRLAWEPNQEADLLGYNLYRSETPEFEPSETNRIGTMLTASQYTDWSGIKENTTYYYKLQAADINRLMSGASAELAVRTSPDSRVELIVDNLDSGFTSDGGWSVSQYTTSRFGLNYFHDNNVAGKWAKWTPYVTQAGEYNVYMLWNSPGSRGYNIPLEIAYDGGKDNSIRIHQNGVDNMWVYLGTYKFAPGTGQYVKLTTNGTDITIADAVKFSLAATDPYGATHENRSTAGDAAPPIIKLDQMDGTVTGLVYGVSGRTNKGALLKVRVNGTEIPTPYSSNYVNTFRLNLPLQEGANQVQIDAVERGGQTFSAALSLQAVIPTVPATSVSIDTYGMPAVIQAGDQFPLWAAVHPEDASDKTIQFTTSNPAVATVTDAVYQPIDGKTHVLVTAVSPGQAVVTAISADGQWTDEVNIRVEGPVEPGETDITPPGEVTAAAVSPGDGQLTLAWSDPPDEDLASVRIIRENPVPSVTEAVYVPAGQRSIIISGLDNGISYTYRISTRDQAGNLSSGITVTGTPLAPAVYSGGSSGPSPDPGKAADSVGQGKLAVTVTPAAGGISRLVLRETDVKKAVEQAGELSGTVDIEIASTEPLQGLEVELPITFASRGEAGNIKAIRIHAAGLASVTLPAELLAIQGEAGVKVKLQIAKAPRADSDGKAQAMLHGADVYDLALTLNGRQVSDFGTSKVKVELDYSLQPGEKPHKVIVFTWSDKAEKLKVLKNSRYDPATKRILLQPHELGKFAAVHHEVAFTDLTGFGWAQEGIEALAAREAVSGIGAGQFHPEGRVTRAEFVTMLMNAFDLTRTEAKSTLADVEQGSWYYAALASAQELGIVQGREDGSFGIHEEISRQDMAVVLYRVIRQLEGELKQEGQNSAFADEQELAGYAREAVRFLKQTGIADGVGDGRFAPYEASSRAQAAVMIYRLYQQMRP</sequence>
<evidence type="ECO:0000313" key="2">
    <source>
        <dbReference type="Proteomes" id="UP001631969"/>
    </source>
</evidence>
<accession>A0ACC7P6B7</accession>
<organism evidence="1 2">
    <name type="scientific">Paenibacillus mesotrionivorans</name>
    <dbReference type="NCBI Taxonomy" id="3160968"/>
    <lineage>
        <taxon>Bacteria</taxon>
        <taxon>Bacillati</taxon>
        <taxon>Bacillota</taxon>
        <taxon>Bacilli</taxon>
        <taxon>Bacillales</taxon>
        <taxon>Paenibacillaceae</taxon>
        <taxon>Paenibacillus</taxon>
    </lineage>
</organism>